<accession>A0A4V3R733</accession>
<reference evidence="1 2" key="1">
    <citation type="submission" date="2019-04" db="EMBL/GenBank/DDBJ databases">
        <title>Microbes associate with the intestines of laboratory mice.</title>
        <authorList>
            <person name="Navarre W."/>
            <person name="Wong E."/>
            <person name="Huang K."/>
            <person name="Tropini C."/>
            <person name="Ng K."/>
            <person name="Yu B."/>
        </authorList>
    </citation>
    <scope>NUCLEOTIDE SEQUENCE [LARGE SCALE GENOMIC DNA]</scope>
    <source>
        <strain evidence="1 2">NM06_A21</strain>
    </source>
</reference>
<evidence type="ECO:0000313" key="2">
    <source>
        <dbReference type="Proteomes" id="UP000306630"/>
    </source>
</evidence>
<organism evidence="1 2">
    <name type="scientific">Muribaculum intestinale</name>
    <dbReference type="NCBI Taxonomy" id="1796646"/>
    <lineage>
        <taxon>Bacteria</taxon>
        <taxon>Pseudomonadati</taxon>
        <taxon>Bacteroidota</taxon>
        <taxon>Bacteroidia</taxon>
        <taxon>Bacteroidales</taxon>
        <taxon>Muribaculaceae</taxon>
        <taxon>Muribaculum</taxon>
    </lineage>
</organism>
<dbReference type="Proteomes" id="UP000306630">
    <property type="component" value="Unassembled WGS sequence"/>
</dbReference>
<dbReference type="AlphaFoldDB" id="A0A4V3R733"/>
<evidence type="ECO:0000313" key="1">
    <source>
        <dbReference type="EMBL" id="TGY76724.1"/>
    </source>
</evidence>
<sequence length="118" mass="12575">MKIIEDTKILEVPMHASDEYGMAVMTSRLGSGTPTQVEVAVVRLRPDDGRFLTQSGLVELAARVVTGGEILLGKDDCAGNWMEIDSAEAEAILAEQAREAEAQEADALLEIGMGDSTP</sequence>
<dbReference type="EMBL" id="SRYD01000001">
    <property type="protein sequence ID" value="TGY76724.1"/>
    <property type="molecule type" value="Genomic_DNA"/>
</dbReference>
<proteinExistence type="predicted"/>
<protein>
    <submittedName>
        <fullName evidence="1">Uncharacterized protein</fullName>
    </submittedName>
</protein>
<comment type="caution">
    <text evidence="1">The sequence shown here is derived from an EMBL/GenBank/DDBJ whole genome shotgun (WGS) entry which is preliminary data.</text>
</comment>
<name>A0A4V3R733_9BACT</name>
<gene>
    <name evidence="1" type="ORF">E5333_00265</name>
</gene>
<dbReference type="RefSeq" id="WP_135957260.1">
    <property type="nucleotide sequence ID" value="NZ_CAOOOG010000009.1"/>
</dbReference>